<protein>
    <submittedName>
        <fullName evidence="2">Uncharacterized protein</fullName>
    </submittedName>
</protein>
<accession>A0A4R2LQG7</accession>
<name>A0A4R2LQG7_9BACE</name>
<evidence type="ECO:0000256" key="1">
    <source>
        <dbReference type="SAM" id="Phobius"/>
    </source>
</evidence>
<dbReference type="EMBL" id="SLXB01000004">
    <property type="protein sequence ID" value="TCO94926.1"/>
    <property type="molecule type" value="Genomic_DNA"/>
</dbReference>
<keyword evidence="1" id="KW-1133">Transmembrane helix</keyword>
<evidence type="ECO:0000313" key="2">
    <source>
        <dbReference type="EMBL" id="TCO94926.1"/>
    </source>
</evidence>
<proteinExistence type="predicted"/>
<sequence>MLGETYFPACFSMMKQFTLPFSASFSCYFFMISFSLFFLGHIPFWKIFNRLL</sequence>
<gene>
    <name evidence="2" type="ORF">EV202_10423</name>
</gene>
<keyword evidence="1" id="KW-0812">Transmembrane</keyword>
<dbReference type="Proteomes" id="UP000295600">
    <property type="component" value="Unassembled WGS sequence"/>
</dbReference>
<dbReference type="AlphaFoldDB" id="A0A4R2LQG7"/>
<evidence type="ECO:0000313" key="3">
    <source>
        <dbReference type="Proteomes" id="UP000295600"/>
    </source>
</evidence>
<feature type="transmembrane region" description="Helical" evidence="1">
    <location>
        <begin position="21"/>
        <end position="45"/>
    </location>
</feature>
<keyword evidence="1" id="KW-0472">Membrane</keyword>
<reference evidence="2 3" key="1">
    <citation type="submission" date="2019-03" db="EMBL/GenBank/DDBJ databases">
        <title>Genomic Encyclopedia of Type Strains, Phase IV (KMG-IV): sequencing the most valuable type-strain genomes for metagenomic binning, comparative biology and taxonomic classification.</title>
        <authorList>
            <person name="Goeker M."/>
        </authorList>
    </citation>
    <scope>NUCLEOTIDE SEQUENCE [LARGE SCALE GENOMIC DNA]</scope>
    <source>
        <strain evidence="2 3">DSM 23917</strain>
    </source>
</reference>
<organism evidence="2 3">
    <name type="scientific">Prevotella heparinolytica</name>
    <dbReference type="NCBI Taxonomy" id="28113"/>
    <lineage>
        <taxon>Bacteria</taxon>
        <taxon>Pseudomonadati</taxon>
        <taxon>Bacteroidota</taxon>
        <taxon>Bacteroidia</taxon>
        <taxon>Bacteroidales</taxon>
        <taxon>Bacteroidaceae</taxon>
        <taxon>Bacteroides</taxon>
    </lineage>
</organism>
<comment type="caution">
    <text evidence="2">The sequence shown here is derived from an EMBL/GenBank/DDBJ whole genome shotgun (WGS) entry which is preliminary data.</text>
</comment>